<sequence length="198" mass="22571">MAYVAAPHYTLHARVLVVIQGIKSGRTVQLQSLCNFDEGKQLEKTTMLKEHPRKQLIFRKEELTIELNHEWTVKMTDDLLDMQQMIEPQWQGGIVLHRIHLLPNSTISLINQYLLVCCKENIFTSLTDWKNAKHHPCQPYVSRPSSIPGSDSNKAFTGSIVEHAHDIGINSAEHQTGARNLKMTLLGSLLSPWLLREE</sequence>
<comment type="caution">
    <text evidence="1">The sequence shown here is derived from an EMBL/GenBank/DDBJ whole genome shotgun (WGS) entry which is preliminary data.</text>
</comment>
<dbReference type="Proteomes" id="UP001604277">
    <property type="component" value="Unassembled WGS sequence"/>
</dbReference>
<reference evidence="2" key="1">
    <citation type="submission" date="2024-07" db="EMBL/GenBank/DDBJ databases">
        <title>Two chromosome-level genome assemblies of Korean endemic species Abeliophyllum distichum and Forsythia ovata (Oleaceae).</title>
        <authorList>
            <person name="Jang H."/>
        </authorList>
    </citation>
    <scope>NUCLEOTIDE SEQUENCE [LARGE SCALE GENOMIC DNA]</scope>
</reference>
<name>A0ABD1WMC1_9LAMI</name>
<evidence type="ECO:0000313" key="1">
    <source>
        <dbReference type="EMBL" id="KAL2550777.1"/>
    </source>
</evidence>
<evidence type="ECO:0000313" key="2">
    <source>
        <dbReference type="Proteomes" id="UP001604277"/>
    </source>
</evidence>
<dbReference type="EMBL" id="JBFOLJ010000003">
    <property type="protein sequence ID" value="KAL2550777.1"/>
    <property type="molecule type" value="Genomic_DNA"/>
</dbReference>
<accession>A0ABD1WMC1</accession>
<gene>
    <name evidence="1" type="ORF">Fot_12307</name>
</gene>
<proteinExistence type="predicted"/>
<protein>
    <submittedName>
        <fullName evidence="1">Uncharacterized protein</fullName>
    </submittedName>
</protein>
<organism evidence="1 2">
    <name type="scientific">Forsythia ovata</name>
    <dbReference type="NCBI Taxonomy" id="205694"/>
    <lineage>
        <taxon>Eukaryota</taxon>
        <taxon>Viridiplantae</taxon>
        <taxon>Streptophyta</taxon>
        <taxon>Embryophyta</taxon>
        <taxon>Tracheophyta</taxon>
        <taxon>Spermatophyta</taxon>
        <taxon>Magnoliopsida</taxon>
        <taxon>eudicotyledons</taxon>
        <taxon>Gunneridae</taxon>
        <taxon>Pentapetalae</taxon>
        <taxon>asterids</taxon>
        <taxon>lamiids</taxon>
        <taxon>Lamiales</taxon>
        <taxon>Oleaceae</taxon>
        <taxon>Forsythieae</taxon>
        <taxon>Forsythia</taxon>
    </lineage>
</organism>
<keyword evidence="2" id="KW-1185">Reference proteome</keyword>
<dbReference type="AlphaFoldDB" id="A0ABD1WMC1"/>